<organism evidence="2 3">
    <name type="scientific">Methylomarinum roseum</name>
    <dbReference type="NCBI Taxonomy" id="3067653"/>
    <lineage>
        <taxon>Bacteria</taxon>
        <taxon>Pseudomonadati</taxon>
        <taxon>Pseudomonadota</taxon>
        <taxon>Gammaproteobacteria</taxon>
        <taxon>Methylococcales</taxon>
        <taxon>Methylococcaceae</taxon>
        <taxon>Methylomarinum</taxon>
    </lineage>
</organism>
<accession>A0AAU7NRH4</accession>
<gene>
    <name evidence="2" type="ORF">Q9L42_014405</name>
</gene>
<dbReference type="EMBL" id="CP157743">
    <property type="protein sequence ID" value="XBS19544.1"/>
    <property type="molecule type" value="Genomic_DNA"/>
</dbReference>
<dbReference type="RefSeq" id="WP_305907709.1">
    <property type="nucleotide sequence ID" value="NZ_CP157743.1"/>
</dbReference>
<keyword evidence="1" id="KW-0812">Transmembrane</keyword>
<keyword evidence="1" id="KW-1133">Transmembrane helix</keyword>
<evidence type="ECO:0000313" key="2">
    <source>
        <dbReference type="EMBL" id="XBS19544.1"/>
    </source>
</evidence>
<keyword evidence="3" id="KW-1185">Reference proteome</keyword>
<sequence length="147" mass="16500">MKRYKKIMAIVFSAIFHILSIILIFLASYNFIEFALGVEEEFMSAVIKSTNIFVISLAMFELGAGISKEYNSEDEGSNVFINVRRTITRFVGTVCIALVLEALIMIIKYSQLELAGNLYYPVGILFGGSFLLISLGFFLNMTKGHEE</sequence>
<feature type="transmembrane region" description="Helical" evidence="1">
    <location>
        <begin position="87"/>
        <end position="107"/>
    </location>
</feature>
<evidence type="ECO:0000313" key="3">
    <source>
        <dbReference type="Proteomes" id="UP001225378"/>
    </source>
</evidence>
<protein>
    <recommendedName>
        <fullName evidence="4">N-linked glycosylation glycosyltransferase PglG</fullName>
    </recommendedName>
</protein>
<name>A0AAU7NRH4_9GAMM</name>
<dbReference type="AlphaFoldDB" id="A0AAU7NRH4"/>
<evidence type="ECO:0008006" key="4">
    <source>
        <dbReference type="Google" id="ProtNLM"/>
    </source>
</evidence>
<dbReference type="KEGG" id="mech:Q9L42_014405"/>
<reference evidence="2 3" key="1">
    <citation type="journal article" date="2024" name="Microbiology">
        <title>Methylomarinum rosea sp. nov., a novel halophilic methanotrophic bacterium from the hypersaline Lake Elton.</title>
        <authorList>
            <person name="Suleimanov R.Z."/>
            <person name="Oshkin I.Y."/>
            <person name="Danilova O.V."/>
            <person name="Suzina N.E."/>
            <person name="Dedysh S.N."/>
        </authorList>
    </citation>
    <scope>NUCLEOTIDE SEQUENCE [LARGE SCALE GENOMIC DNA]</scope>
    <source>
        <strain evidence="2 3">Ch1-1</strain>
    </source>
</reference>
<feature type="transmembrane region" description="Helical" evidence="1">
    <location>
        <begin position="119"/>
        <end position="139"/>
    </location>
</feature>
<evidence type="ECO:0000256" key="1">
    <source>
        <dbReference type="SAM" id="Phobius"/>
    </source>
</evidence>
<keyword evidence="1" id="KW-0472">Membrane</keyword>
<feature type="transmembrane region" description="Helical" evidence="1">
    <location>
        <begin position="7"/>
        <end position="29"/>
    </location>
</feature>
<proteinExistence type="predicted"/>
<feature type="transmembrane region" description="Helical" evidence="1">
    <location>
        <begin position="49"/>
        <end position="66"/>
    </location>
</feature>
<dbReference type="Proteomes" id="UP001225378">
    <property type="component" value="Chromosome"/>
</dbReference>